<dbReference type="GO" id="GO:0004222">
    <property type="term" value="F:metalloendopeptidase activity"/>
    <property type="evidence" value="ECO:0007669"/>
    <property type="project" value="InterPro"/>
</dbReference>
<feature type="disulfide bond" evidence="17">
    <location>
        <begin position="360"/>
        <end position="386"/>
    </location>
</feature>
<proteinExistence type="predicted"/>
<dbReference type="GO" id="GO:0030198">
    <property type="term" value="P:extracellular matrix organization"/>
    <property type="evidence" value="ECO:0007669"/>
    <property type="project" value="InterPro"/>
</dbReference>
<dbReference type="InterPro" id="IPR010294">
    <property type="entry name" value="ADAMTS_spacer1"/>
</dbReference>
<evidence type="ECO:0000259" key="19">
    <source>
        <dbReference type="PROSITE" id="PS50215"/>
    </source>
</evidence>
<accession>A0A8C7KD04</accession>
<feature type="binding site" evidence="16 18">
    <location>
        <position position="343"/>
    </location>
    <ligand>
        <name>Zn(2+)</name>
        <dbReference type="ChEBI" id="CHEBI:29105"/>
        <note>catalytic</note>
    </ligand>
</feature>
<keyword evidence="11" id="KW-0482">Metalloprotease</keyword>
<feature type="disulfide bond" evidence="17">
    <location>
        <begin position="509"/>
        <end position="547"/>
    </location>
</feature>
<feature type="binding site" evidence="16">
    <location>
        <position position="402"/>
    </location>
    <ligand>
        <name>Ca(2+)</name>
        <dbReference type="ChEBI" id="CHEBI:29108"/>
        <label>1</label>
    </ligand>
</feature>
<dbReference type="Proteomes" id="UP000694557">
    <property type="component" value="Unassembled WGS sequence"/>
</dbReference>
<dbReference type="InterPro" id="IPR036383">
    <property type="entry name" value="TSP1_rpt_sf"/>
</dbReference>
<dbReference type="GeneTree" id="ENSGT00940000155855"/>
<dbReference type="Pfam" id="PF17771">
    <property type="entry name" value="ADAMTS_CR_2"/>
    <property type="match status" value="1"/>
</dbReference>
<evidence type="ECO:0000256" key="16">
    <source>
        <dbReference type="PIRSR" id="PIRSR613273-2"/>
    </source>
</evidence>
<feature type="disulfide bond" evidence="17">
    <location>
        <begin position="302"/>
        <end position="309"/>
    </location>
</feature>
<organism evidence="20 21">
    <name type="scientific">Oncorhynchus kisutch</name>
    <name type="common">Coho salmon</name>
    <name type="synonym">Salmo kisutch</name>
    <dbReference type="NCBI Taxonomy" id="8019"/>
    <lineage>
        <taxon>Eukaryota</taxon>
        <taxon>Metazoa</taxon>
        <taxon>Chordata</taxon>
        <taxon>Craniata</taxon>
        <taxon>Vertebrata</taxon>
        <taxon>Euteleostomi</taxon>
        <taxon>Actinopterygii</taxon>
        <taxon>Neopterygii</taxon>
        <taxon>Teleostei</taxon>
        <taxon>Protacanthopterygii</taxon>
        <taxon>Salmoniformes</taxon>
        <taxon>Salmonidae</taxon>
        <taxon>Salmoninae</taxon>
        <taxon>Oncorhynchus</taxon>
    </lineage>
</organism>
<feature type="binding site" evidence="16">
    <location>
        <position position="284"/>
    </location>
    <ligand>
        <name>Ca(2+)</name>
        <dbReference type="ChEBI" id="CHEBI:29108"/>
        <label>2</label>
    </ligand>
</feature>
<evidence type="ECO:0000256" key="17">
    <source>
        <dbReference type="PIRSR" id="PIRSR613273-3"/>
    </source>
</evidence>
<evidence type="ECO:0000256" key="7">
    <source>
        <dbReference type="ARBA" id="ARBA00022729"/>
    </source>
</evidence>
<comment type="caution">
    <text evidence="18">Lacks conserved residue(s) required for the propagation of feature annotation.</text>
</comment>
<dbReference type="CDD" id="cd04273">
    <property type="entry name" value="ZnMc_ADAMTS_like"/>
    <property type="match status" value="1"/>
</dbReference>
<keyword evidence="10 16" id="KW-0862">Zinc</keyword>
<dbReference type="PRINTS" id="PR01857">
    <property type="entry name" value="ADAMTSFAMILY"/>
</dbReference>
<reference evidence="20" key="2">
    <citation type="submission" date="2025-09" db="UniProtKB">
        <authorList>
            <consortium name="Ensembl"/>
        </authorList>
    </citation>
    <scope>IDENTIFICATION</scope>
</reference>
<dbReference type="AlphaFoldDB" id="A0A8C7KD04"/>
<feature type="disulfide bond" evidence="17">
    <location>
        <begin position="520"/>
        <end position="532"/>
    </location>
</feature>
<dbReference type="InterPro" id="IPR000884">
    <property type="entry name" value="TSP1_rpt"/>
</dbReference>
<protein>
    <submittedName>
        <fullName evidence="20">ADAM metallopeptidase with thrombospondin type 1 motif, 12</fullName>
    </submittedName>
</protein>
<keyword evidence="12" id="KW-0865">Zymogen</keyword>
<keyword evidence="14" id="KW-0325">Glycoprotein</keyword>
<dbReference type="SUPFAM" id="SSF82895">
    <property type="entry name" value="TSP-1 type 1 repeat"/>
    <property type="match status" value="5"/>
</dbReference>
<evidence type="ECO:0000256" key="6">
    <source>
        <dbReference type="ARBA" id="ARBA00022723"/>
    </source>
</evidence>
<dbReference type="InterPro" id="IPR041645">
    <property type="entry name" value="ADAMTS_CR_2"/>
</dbReference>
<dbReference type="PROSITE" id="PS50092">
    <property type="entry name" value="TSP1"/>
    <property type="match status" value="6"/>
</dbReference>
<dbReference type="InterPro" id="IPR002870">
    <property type="entry name" value="Peptidase_M12B_N"/>
</dbReference>
<dbReference type="Pfam" id="PF19236">
    <property type="entry name" value="ADAMTS_CR_3"/>
    <property type="match status" value="1"/>
</dbReference>
<dbReference type="Pfam" id="PF01421">
    <property type="entry name" value="Reprolysin"/>
    <property type="match status" value="1"/>
</dbReference>
<evidence type="ECO:0000256" key="3">
    <source>
        <dbReference type="ARBA" id="ARBA00022530"/>
    </source>
</evidence>
<dbReference type="InterPro" id="IPR045371">
    <property type="entry name" value="ADAMTS_CR_3"/>
</dbReference>
<feature type="disulfide bond" evidence="17">
    <location>
        <begin position="440"/>
        <end position="458"/>
    </location>
</feature>
<evidence type="ECO:0000256" key="10">
    <source>
        <dbReference type="ARBA" id="ARBA00022833"/>
    </source>
</evidence>
<dbReference type="Gene3D" id="2.20.100.10">
    <property type="entry name" value="Thrombospondin type-1 (TSP1) repeat"/>
    <property type="match status" value="5"/>
</dbReference>
<dbReference type="PANTHER" id="PTHR13723:SF189">
    <property type="entry name" value="A DISINTEGRIN AND METALLOPROTEINASE WITH THROMBOSPONDIN MOTIFS 12"/>
    <property type="match status" value="1"/>
</dbReference>
<dbReference type="GO" id="GO:0006508">
    <property type="term" value="P:proteolysis"/>
    <property type="evidence" value="ECO:0007669"/>
    <property type="project" value="UniProtKB-KW"/>
</dbReference>
<dbReference type="PANTHER" id="PTHR13723">
    <property type="entry name" value="ADAMTS A DISINTEGRIN AND METALLOPROTEASE WITH THROMBOSPONDIN MOTIFS PROTEASE"/>
    <property type="match status" value="1"/>
</dbReference>
<feature type="binding site" evidence="16">
    <location>
        <position position="284"/>
    </location>
    <ligand>
        <name>Ca(2+)</name>
        <dbReference type="ChEBI" id="CHEBI:29108"/>
        <label>1</label>
    </ligand>
</feature>
<dbReference type="Gene3D" id="2.60.120.830">
    <property type="match status" value="1"/>
</dbReference>
<evidence type="ECO:0000313" key="21">
    <source>
        <dbReference type="Proteomes" id="UP000694557"/>
    </source>
</evidence>
<comment type="cofactor">
    <cofactor evidence="16">
        <name>Zn(2+)</name>
        <dbReference type="ChEBI" id="CHEBI:29105"/>
    </cofactor>
    <text evidence="16">Binds 1 zinc ion per subunit.</text>
</comment>
<keyword evidence="6 16" id="KW-0479">Metal-binding</keyword>
<keyword evidence="21" id="KW-1185">Reference proteome</keyword>
<feature type="domain" description="Peptidase M12B" evidence="19">
    <location>
        <begin position="197"/>
        <end position="407"/>
    </location>
</feature>
<dbReference type="InterPro" id="IPR001590">
    <property type="entry name" value="Peptidase_M12B"/>
</dbReference>
<keyword evidence="2" id="KW-0964">Secreted</keyword>
<sequence length="1128" mass="125492">MQLSPLLTLLQCSVTSLKLSSSSMTLASDVSVVHPVKIFRDGQFLSHSLVHRFKHGRHKRDLGPLEERVYYKVNFKGRDLVFNLTVNKYLVSNDYILERRNGSVNRTEHRTTGENACHLIGTVTDSTNARGTAAISTCEGLVRNQDGPHFIEPVQGSTDGAVEGEGPEPHVVYPSITTATQRHKRSSEALDTPNPCGVKETMVVADSELIEYHGSDNVESYVFTIMNMVAGIFHDASIGNAIHIILVRLILLQGEEKGLKIVHHADTSLASFCAWQKNLNPQSDTHPAHHDVAVLVTRKDICAGLNQPCETLGLSHLSGMCQPHRSCNINEDSGLPVAFTIAHELGHSFGIHHDGQGNDCEMEGRHPFIMSRQLMYDTSPLTWSYCSKDYITRFLDRGWGFCLDDRPSKKDLTTPLARLGIRYTTQHQCQLQYGPNATYCHEINNVCQILWCSVNGSCRSKLDSPIDGTRCGPEKWCISGECVIVGKLPETVNGNWGQWSSWSHCSRTCGAGVQSADRECNHPKPEFGGRYCTGERRRYRICNTKPCQKAKPTFREMLCSEFDTVPYQNELYEWVPVASPCKTSPCELHCRPVREHFSEKMLDAVTDGTPCFMNNNSRSICVNGVCKEVGCDYGIDSNALEDQCGVCLGDGSSCETVQMTFDGGDGFGYVDVGVIPEGARDIVVQEVEEAGNFLALRGQMSEEYFLNGQYIIQWNGEYKAGGATFYYERSGNLENLTSSGPTKQPVMIQLLYQEKNPGIKYEYTIKKSRQTGNEVIKSEYRWRHGAWTDCSTTCGLGEQQQPVRCFELEVGVVDESLCDPESRPEDRHRKCKNMDCPVRWWVGGWQQCSATCGSGGVRKRTVMCVRTVAGEERVLHPGDCKQLLKPKPVVPCNRDLPCGPDWAVGSWSPVQFYSLHLSHPVSSCVSVHCSTSCGLGAVWRPVLCSSQQESDCANLERPEPARTCHLRPCATWLSGNWSKVSILGKLRKTREVQCVDGQKGHPLRPFHCQALSSRPPSTLSCHPQPCQPWRTSPWGQCSRSCGGGLWERLVYCPEPQRCSATQRPNDTETCNLQRCSYWDPQDWEKCSVSCGGGMQHRVVPCVVEDSSSGDGNETLNSLGEMVMRPVTV</sequence>
<evidence type="ECO:0000256" key="13">
    <source>
        <dbReference type="ARBA" id="ARBA00023157"/>
    </source>
</evidence>
<dbReference type="InterPro" id="IPR050439">
    <property type="entry name" value="ADAMTS_ADAMTS-like"/>
</dbReference>
<evidence type="ECO:0000256" key="9">
    <source>
        <dbReference type="ARBA" id="ARBA00022801"/>
    </source>
</evidence>
<dbReference type="Pfam" id="PF01562">
    <property type="entry name" value="Pep_M12B_propep"/>
    <property type="match status" value="1"/>
</dbReference>
<evidence type="ECO:0000256" key="4">
    <source>
        <dbReference type="ARBA" id="ARBA00022670"/>
    </source>
</evidence>
<evidence type="ECO:0000256" key="5">
    <source>
        <dbReference type="ARBA" id="ARBA00022685"/>
    </source>
</evidence>
<dbReference type="Pfam" id="PF00090">
    <property type="entry name" value="TSP_1"/>
    <property type="match status" value="2"/>
</dbReference>
<feature type="binding site" evidence="16">
    <location>
        <position position="291"/>
    </location>
    <ligand>
        <name>Ca(2+)</name>
        <dbReference type="ChEBI" id="CHEBI:29108"/>
        <label>1</label>
    </ligand>
</feature>
<dbReference type="InterPro" id="IPR013273">
    <property type="entry name" value="ADAMTS/ADAMTS-like"/>
</dbReference>
<evidence type="ECO:0000313" key="20">
    <source>
        <dbReference type="Ensembl" id="ENSOKIP00005099369.1"/>
    </source>
</evidence>
<dbReference type="Pfam" id="PF05986">
    <property type="entry name" value="ADAMTS_spacer1"/>
    <property type="match status" value="1"/>
</dbReference>
<dbReference type="GO" id="GO:0031012">
    <property type="term" value="C:extracellular matrix"/>
    <property type="evidence" value="ECO:0007669"/>
    <property type="project" value="TreeGrafter"/>
</dbReference>
<feature type="binding site" evidence="16">
    <location>
        <position position="405"/>
    </location>
    <ligand>
        <name>Ca(2+)</name>
        <dbReference type="ChEBI" id="CHEBI:29108"/>
        <label>1</label>
    </ligand>
</feature>
<feature type="binding site" evidence="16">
    <location>
        <position position="405"/>
    </location>
    <ligand>
        <name>Ca(2+)</name>
        <dbReference type="ChEBI" id="CHEBI:29108"/>
        <label>2</label>
    </ligand>
</feature>
<dbReference type="SMART" id="SM00209">
    <property type="entry name" value="TSP1"/>
    <property type="match status" value="5"/>
</dbReference>
<dbReference type="InterPro" id="IPR006586">
    <property type="entry name" value="ADAM_Cys-rich"/>
</dbReference>
<feature type="binding site" evidence="16">
    <location>
        <position position="200"/>
    </location>
    <ligand>
        <name>Ca(2+)</name>
        <dbReference type="ChEBI" id="CHEBI:29108"/>
        <label>2</label>
    </ligand>
</feature>
<gene>
    <name evidence="20" type="primary">adamts12</name>
</gene>
<evidence type="ECO:0000256" key="18">
    <source>
        <dbReference type="PROSITE-ProRule" id="PRU00276"/>
    </source>
</evidence>
<dbReference type="Gene3D" id="3.40.390.10">
    <property type="entry name" value="Collagenase (Catalytic Domain)"/>
    <property type="match status" value="1"/>
</dbReference>
<feature type="disulfide bond" evidence="17">
    <location>
        <begin position="273"/>
        <end position="327"/>
    </location>
</feature>
<feature type="active site" evidence="15 18">
    <location>
        <position position="344"/>
    </location>
</feature>
<dbReference type="SMART" id="SM00608">
    <property type="entry name" value="ACR"/>
    <property type="match status" value="1"/>
</dbReference>
<feature type="disulfide bond" evidence="17">
    <location>
        <begin position="429"/>
        <end position="452"/>
    </location>
</feature>
<keyword evidence="16" id="KW-0106">Calcium</keyword>
<feature type="binding site" evidence="16 18">
    <location>
        <position position="347"/>
    </location>
    <ligand>
        <name>Zn(2+)</name>
        <dbReference type="ChEBI" id="CHEBI:29105"/>
        <note>catalytic</note>
    </ligand>
</feature>
<dbReference type="GO" id="GO:0046872">
    <property type="term" value="F:metal ion binding"/>
    <property type="evidence" value="ECO:0007669"/>
    <property type="project" value="UniProtKB-KW"/>
</dbReference>
<keyword evidence="4" id="KW-0645">Protease</keyword>
<evidence type="ECO:0000256" key="14">
    <source>
        <dbReference type="ARBA" id="ARBA00023180"/>
    </source>
</evidence>
<keyword evidence="13 17" id="KW-1015">Disulfide bond</keyword>
<name>A0A8C7KD04_ONCKI</name>
<dbReference type="Gene3D" id="3.40.1620.60">
    <property type="match status" value="1"/>
</dbReference>
<feature type="binding site" evidence="16">
    <location>
        <position position="200"/>
    </location>
    <ligand>
        <name>Ca(2+)</name>
        <dbReference type="ChEBI" id="CHEBI:29108"/>
        <label>1</label>
    </ligand>
</feature>
<keyword evidence="5" id="KW-0165">Cleavage on pair of basic residues</keyword>
<feature type="disulfide bond" evidence="17">
    <location>
        <begin position="321"/>
        <end position="402"/>
    </location>
</feature>
<keyword evidence="7" id="KW-0732">Signal</keyword>
<reference evidence="20" key="1">
    <citation type="submission" date="2025-08" db="UniProtKB">
        <authorList>
            <consortium name="Ensembl"/>
        </authorList>
    </citation>
    <scope>IDENTIFICATION</scope>
</reference>
<evidence type="ECO:0000256" key="11">
    <source>
        <dbReference type="ARBA" id="ARBA00023049"/>
    </source>
</evidence>
<feature type="disulfide bond" evidence="17">
    <location>
        <begin position="471"/>
        <end position="482"/>
    </location>
</feature>
<evidence type="ECO:0000256" key="8">
    <source>
        <dbReference type="ARBA" id="ARBA00022737"/>
    </source>
</evidence>
<keyword evidence="3" id="KW-0272">Extracellular matrix</keyword>
<dbReference type="InterPro" id="IPR024079">
    <property type="entry name" value="MetalloPept_cat_dom_sf"/>
</dbReference>
<evidence type="ECO:0000256" key="15">
    <source>
        <dbReference type="PIRSR" id="PIRSR613273-1"/>
    </source>
</evidence>
<dbReference type="SUPFAM" id="SSF55486">
    <property type="entry name" value="Metalloproteases ('zincins'), catalytic domain"/>
    <property type="match status" value="1"/>
</dbReference>
<feature type="disulfide bond" evidence="17">
    <location>
        <begin position="505"/>
        <end position="542"/>
    </location>
</feature>
<dbReference type="Pfam" id="PF19030">
    <property type="entry name" value="TSP1_ADAMTS"/>
    <property type="match status" value="4"/>
</dbReference>
<dbReference type="Ensembl" id="ENSOKIT00005106507.1">
    <property type="protein sequence ID" value="ENSOKIP00005099369.1"/>
    <property type="gene ID" value="ENSOKIG00005042476.1"/>
</dbReference>
<feature type="disulfide bond" evidence="17">
    <location>
        <begin position="447"/>
        <end position="477"/>
    </location>
</feature>
<comment type="subcellular location">
    <subcellularLocation>
        <location evidence="1">Secreted</location>
        <location evidence="1">Extracellular space</location>
        <location evidence="1">Extracellular matrix</location>
    </subcellularLocation>
</comment>
<dbReference type="PROSITE" id="PS50215">
    <property type="entry name" value="ADAM_MEPRO"/>
    <property type="match status" value="1"/>
</dbReference>
<keyword evidence="9" id="KW-0378">Hydrolase</keyword>
<evidence type="ECO:0000256" key="12">
    <source>
        <dbReference type="ARBA" id="ARBA00023145"/>
    </source>
</evidence>
<evidence type="ECO:0000256" key="2">
    <source>
        <dbReference type="ARBA" id="ARBA00022525"/>
    </source>
</evidence>
<keyword evidence="8" id="KW-0677">Repeat</keyword>
<evidence type="ECO:0000256" key="1">
    <source>
        <dbReference type="ARBA" id="ARBA00004498"/>
    </source>
</evidence>
<feature type="binding site" evidence="16 18">
    <location>
        <position position="353"/>
    </location>
    <ligand>
        <name>Zn(2+)</name>
        <dbReference type="ChEBI" id="CHEBI:29105"/>
        <note>catalytic</note>
    </ligand>
</feature>